<gene>
    <name evidence="2" type="ORF">PHSY_000130</name>
</gene>
<accession>R9NVW2</accession>
<feature type="region of interest" description="Disordered" evidence="1">
    <location>
        <begin position="210"/>
        <end position="263"/>
    </location>
</feature>
<dbReference type="HOGENOM" id="CLU_1058165_0_0_1"/>
<keyword evidence="3" id="KW-1185">Reference proteome</keyword>
<dbReference type="eggNOG" id="ENOG502RE1T">
    <property type="taxonomic scope" value="Eukaryota"/>
</dbReference>
<protein>
    <submittedName>
        <fullName evidence="2">Uncharacterized protein</fullName>
    </submittedName>
</protein>
<dbReference type="STRING" id="1305764.R9NVW2"/>
<dbReference type="AlphaFoldDB" id="R9NVW2"/>
<proteinExistence type="predicted"/>
<dbReference type="RefSeq" id="XP_012186163.1">
    <property type="nucleotide sequence ID" value="XM_012330773.1"/>
</dbReference>
<evidence type="ECO:0000256" key="1">
    <source>
        <dbReference type="SAM" id="MobiDB-lite"/>
    </source>
</evidence>
<reference evidence="3" key="1">
    <citation type="journal article" date="2013" name="Genome Announc.">
        <title>Draft genome sequence of the basidiomycetous yeast-like fungus Pseudozyma hubeiensis SY62, which produces an abundant amount of the biosurfactant mannosylerythritol lipids.</title>
        <authorList>
            <person name="Konishi M."/>
            <person name="Hatada Y."/>
            <person name="Horiuchi J."/>
        </authorList>
    </citation>
    <scope>NUCLEOTIDE SEQUENCE [LARGE SCALE GENOMIC DNA]</scope>
    <source>
        <strain evidence="3">SY62</strain>
    </source>
</reference>
<dbReference type="GeneID" id="24105442"/>
<evidence type="ECO:0000313" key="3">
    <source>
        <dbReference type="Proteomes" id="UP000014071"/>
    </source>
</evidence>
<sequence length="263" mass="27903">MHVDLQVAAFRWLHGGRSSVTQRILLVHVNVLLSRCCSHWTLLAEPGQSSYNAHEPSQSSRHRSISPSNFSHVSTRYPTPFPVQRLCSSTQDIENFLFTAPLRVSADSSGAITLPDFSTKPLPLASTFYWFSSVEVGVCYNPQARIGSIAGALHCTHQEKYDIDNNTWTLPQTCVALKPLGGPLSSAVRDSCKNAKGTFNVIKPAAGNGDGGQAYDAIQKQDGGGAGAGSGDGDSAPDSNDQQDGDKGKGGGFLSGIGSMFGM</sequence>
<dbReference type="OrthoDB" id="2553351at2759"/>
<dbReference type="EMBL" id="DF238767">
    <property type="protein sequence ID" value="GAC92576.1"/>
    <property type="molecule type" value="Genomic_DNA"/>
</dbReference>
<feature type="compositionally biased region" description="Gly residues" evidence="1">
    <location>
        <begin position="222"/>
        <end position="232"/>
    </location>
</feature>
<feature type="compositionally biased region" description="Gly residues" evidence="1">
    <location>
        <begin position="250"/>
        <end position="263"/>
    </location>
</feature>
<evidence type="ECO:0000313" key="2">
    <source>
        <dbReference type="EMBL" id="GAC92576.1"/>
    </source>
</evidence>
<name>R9NVW2_PSEHS</name>
<organism evidence="2 3">
    <name type="scientific">Pseudozyma hubeiensis (strain SY62)</name>
    <name type="common">Yeast</name>
    <dbReference type="NCBI Taxonomy" id="1305764"/>
    <lineage>
        <taxon>Eukaryota</taxon>
        <taxon>Fungi</taxon>
        <taxon>Dikarya</taxon>
        <taxon>Basidiomycota</taxon>
        <taxon>Ustilaginomycotina</taxon>
        <taxon>Ustilaginomycetes</taxon>
        <taxon>Ustilaginales</taxon>
        <taxon>Ustilaginaceae</taxon>
        <taxon>Pseudozyma</taxon>
    </lineage>
</organism>
<dbReference type="Proteomes" id="UP000014071">
    <property type="component" value="Unassembled WGS sequence"/>
</dbReference>